<evidence type="ECO:0000313" key="2">
    <source>
        <dbReference type="Proteomes" id="UP000697710"/>
    </source>
</evidence>
<dbReference type="Proteomes" id="UP000697710">
    <property type="component" value="Unassembled WGS sequence"/>
</dbReference>
<dbReference type="AlphaFoldDB" id="A0A956LWW2"/>
<reference evidence="1" key="2">
    <citation type="journal article" date="2021" name="Microbiome">
        <title>Successional dynamics and alternative stable states in a saline activated sludge microbial community over 9 years.</title>
        <authorList>
            <person name="Wang Y."/>
            <person name="Ye J."/>
            <person name="Ju F."/>
            <person name="Liu L."/>
            <person name="Boyd J.A."/>
            <person name="Deng Y."/>
            <person name="Parks D.H."/>
            <person name="Jiang X."/>
            <person name="Yin X."/>
            <person name="Woodcroft B.J."/>
            <person name="Tyson G.W."/>
            <person name="Hugenholtz P."/>
            <person name="Polz M.F."/>
            <person name="Zhang T."/>
        </authorList>
    </citation>
    <scope>NUCLEOTIDE SEQUENCE</scope>
    <source>
        <strain evidence="1">HKST-UBA01</strain>
    </source>
</reference>
<dbReference type="EMBL" id="JAGQHR010000001">
    <property type="protein sequence ID" value="MCA9726052.1"/>
    <property type="molecule type" value="Genomic_DNA"/>
</dbReference>
<organism evidence="1 2">
    <name type="scientific">Eiseniibacteriota bacterium</name>
    <dbReference type="NCBI Taxonomy" id="2212470"/>
    <lineage>
        <taxon>Bacteria</taxon>
        <taxon>Candidatus Eiseniibacteriota</taxon>
    </lineage>
</organism>
<evidence type="ECO:0000313" key="1">
    <source>
        <dbReference type="EMBL" id="MCA9726052.1"/>
    </source>
</evidence>
<name>A0A956LWW2_UNCEI</name>
<protein>
    <submittedName>
        <fullName evidence="1">Uncharacterized protein</fullName>
    </submittedName>
</protein>
<reference evidence="1" key="1">
    <citation type="submission" date="2020-04" db="EMBL/GenBank/DDBJ databases">
        <authorList>
            <person name="Zhang T."/>
        </authorList>
    </citation>
    <scope>NUCLEOTIDE SEQUENCE</scope>
    <source>
        <strain evidence="1">HKST-UBA01</strain>
    </source>
</reference>
<gene>
    <name evidence="1" type="ORF">KC729_00105</name>
</gene>
<proteinExistence type="predicted"/>
<accession>A0A956LWW2</accession>
<sequence length="208" mass="23584">MAGLGVKFRWHSGNPRFAADMLHRFEHPELAVIEPWRRTDVPRRILGMYQRGGRVGGEHGQGPWKPLRQSTVAQKGHSKVLLGGRASSLFQFGRMSRRYRVVTKRTQGGWWTATISNEARSADGYDYPSLHHTGGKNSGTFTVRPRKAGGVLRWRDANGTEHFARETHPHRVPARPHLQFYGLDVRNLQRRMLRYTLGGQRAGQLGLG</sequence>
<comment type="caution">
    <text evidence="1">The sequence shown here is derived from an EMBL/GenBank/DDBJ whole genome shotgun (WGS) entry which is preliminary data.</text>
</comment>